<feature type="transmembrane region" description="Helical" evidence="1">
    <location>
        <begin position="202"/>
        <end position="221"/>
    </location>
</feature>
<dbReference type="AlphaFoldDB" id="A0A2S1XXM3"/>
<feature type="transmembrane region" description="Helical" evidence="1">
    <location>
        <begin position="63"/>
        <end position="81"/>
    </location>
</feature>
<keyword evidence="1" id="KW-1133">Transmembrane helix</keyword>
<feature type="transmembrane region" description="Helical" evidence="1">
    <location>
        <begin position="176"/>
        <end position="196"/>
    </location>
</feature>
<reference evidence="2" key="1">
    <citation type="submission" date="2018-03" db="EMBL/GenBank/DDBJ databases">
        <title>Characterization of a cointegrate plasmid harbouring blaNDM-1.</title>
        <authorList>
            <person name="Li R."/>
            <person name="Xie M."/>
            <person name="Liu L."/>
            <person name="Zhang R."/>
            <person name="Chen S."/>
        </authorList>
    </citation>
    <scope>NUCLEOTIDE SEQUENCE</scope>
    <source>
        <strain evidence="2">SL131</strain>
        <plasmid evidence="2">pSL131_IncHI2</plasmid>
    </source>
</reference>
<feature type="transmembrane region" description="Helical" evidence="1">
    <location>
        <begin position="29"/>
        <end position="51"/>
    </location>
</feature>
<accession>A0A2S1XXM3</accession>
<dbReference type="InterPro" id="IPR049920">
    <property type="entry name" value="IK1_05631-like"/>
</dbReference>
<proteinExistence type="predicted"/>
<protein>
    <submittedName>
        <fullName evidence="2">Uncharacterized protein</fullName>
    </submittedName>
</protein>
<sequence length="305" mass="35975">MSQIFLRQNDSKNIELLMAMRRTYSQVKFVNWVVFFLSVVISVAIVIFTTVIKKMGLFPHLTIAPYLGYYGIIVLVITIIFSTMISSMKKCAATIQEMFDCDVLHIPWSELKVGKPVGRENVFKASRYYKKRNKNDEFINWYLNKDYDANENVLALLCHAKNFGWDKAQRDVMSKIYFITMLLSFLVLLAYGLWSKSSLEDFLFYIVFMLPFFRHVIMLYVENNKSINRIMRVKDFIEKKIQNIKISGIINDDILSHDLRSIQDEVYAHRSTSNPVPNCLHRFMRKNNEAIYDDYFEENLKILPR</sequence>
<evidence type="ECO:0000313" key="2">
    <source>
        <dbReference type="EMBL" id="AWJ96419.1"/>
    </source>
</evidence>
<name>A0A2S1XXM3_SALET</name>
<dbReference type="EMBL" id="MH105051">
    <property type="protein sequence ID" value="AWJ96419.1"/>
    <property type="molecule type" value="Genomic_DNA"/>
</dbReference>
<dbReference type="Pfam" id="PF18159">
    <property type="entry name" value="S_4TM"/>
    <property type="match status" value="1"/>
</dbReference>
<geneLocation type="plasmid" evidence="2">
    <name>pSL131_IncHI2</name>
</geneLocation>
<evidence type="ECO:0000256" key="1">
    <source>
        <dbReference type="SAM" id="Phobius"/>
    </source>
</evidence>
<keyword evidence="1" id="KW-0812">Transmembrane</keyword>
<dbReference type="RefSeq" id="WP_158003452.1">
    <property type="nucleotide sequence ID" value="NZ_MH105051.1"/>
</dbReference>
<keyword evidence="1" id="KW-0472">Membrane</keyword>
<organism evidence="2">
    <name type="scientific">Salmonella enterica subsp. enterica serovar Lomita</name>
    <dbReference type="NCBI Taxonomy" id="1160757"/>
    <lineage>
        <taxon>Bacteria</taxon>
        <taxon>Pseudomonadati</taxon>
        <taxon>Pseudomonadota</taxon>
        <taxon>Gammaproteobacteria</taxon>
        <taxon>Enterobacterales</taxon>
        <taxon>Enterobacteriaceae</taxon>
        <taxon>Salmonella</taxon>
    </lineage>
</organism>
<keyword evidence="2" id="KW-0614">Plasmid</keyword>
<gene>
    <name evidence="2" type="ORF">pSL131_IncHI2_00162</name>
</gene>